<dbReference type="EnsemblMetazoa" id="SSS_785s_mrna">
    <property type="protein sequence ID" value="KAF7495923.1"/>
    <property type="gene ID" value="SSS_785"/>
</dbReference>
<evidence type="ECO:0000256" key="7">
    <source>
        <dbReference type="SAM" id="Coils"/>
    </source>
</evidence>
<feature type="coiled-coil region" evidence="7">
    <location>
        <begin position="166"/>
        <end position="193"/>
    </location>
</feature>
<evidence type="ECO:0000313" key="11">
    <source>
        <dbReference type="Proteomes" id="UP000070412"/>
    </source>
</evidence>
<evidence type="ECO:0000256" key="1">
    <source>
        <dbReference type="ARBA" id="ARBA00004138"/>
    </source>
</evidence>
<keyword evidence="5" id="KW-0966">Cell projection</keyword>
<feature type="domain" description="IFT81 calponin homology" evidence="8">
    <location>
        <begin position="2"/>
        <end position="124"/>
    </location>
</feature>
<evidence type="ECO:0000256" key="6">
    <source>
        <dbReference type="ARBA" id="ARBA00043983"/>
    </source>
</evidence>
<evidence type="ECO:0000259" key="8">
    <source>
        <dbReference type="Pfam" id="PF18383"/>
    </source>
</evidence>
<dbReference type="EMBL" id="WVUK01000044">
    <property type="protein sequence ID" value="KAF7495923.1"/>
    <property type="molecule type" value="Genomic_DNA"/>
</dbReference>
<evidence type="ECO:0000256" key="3">
    <source>
        <dbReference type="ARBA" id="ARBA00023054"/>
    </source>
</evidence>
<dbReference type="PANTHER" id="PTHR15614:SF2">
    <property type="entry name" value="INTRAFLAGELLAR TRANSPORT PROTEIN 81 HOMOLOG"/>
    <property type="match status" value="1"/>
</dbReference>
<keyword evidence="3 7" id="KW-0175">Coiled coil</keyword>
<dbReference type="AlphaFoldDB" id="A0A834RKB1"/>
<accession>A0A834RKB1</accession>
<reference evidence="10" key="3">
    <citation type="submission" date="2022-06" db="UniProtKB">
        <authorList>
            <consortium name="EnsemblMetazoa"/>
        </authorList>
    </citation>
    <scope>IDENTIFICATION</scope>
</reference>
<name>A0A834RKB1_SARSC</name>
<keyword evidence="2" id="KW-0970">Cilium biogenesis/degradation</keyword>
<dbReference type="GO" id="GO:0036064">
    <property type="term" value="C:ciliary basal body"/>
    <property type="evidence" value="ECO:0007669"/>
    <property type="project" value="TreeGrafter"/>
</dbReference>
<dbReference type="GO" id="GO:0030992">
    <property type="term" value="C:intraciliary transport particle B"/>
    <property type="evidence" value="ECO:0007669"/>
    <property type="project" value="InterPro"/>
</dbReference>
<reference evidence="11" key="1">
    <citation type="journal article" date="2020" name="PLoS Negl. Trop. Dis.">
        <title>High-quality nuclear genome for Sarcoptes scabiei-A critical resource for a neglected parasite.</title>
        <authorList>
            <person name="Korhonen P.K."/>
            <person name="Gasser R.B."/>
            <person name="Ma G."/>
            <person name="Wang T."/>
            <person name="Stroehlein A.J."/>
            <person name="Young N.D."/>
            <person name="Ang C.S."/>
            <person name="Fernando D.D."/>
            <person name="Lu H.C."/>
            <person name="Taylor S."/>
            <person name="Reynolds S.L."/>
            <person name="Mofiz E."/>
            <person name="Najaraj S.H."/>
            <person name="Gowda H."/>
            <person name="Madugundu A."/>
            <person name="Renuse S."/>
            <person name="Holt D."/>
            <person name="Pandey A."/>
            <person name="Papenfuss A.T."/>
            <person name="Fischer K."/>
        </authorList>
    </citation>
    <scope>NUCLEOTIDE SEQUENCE [LARGE SCALE GENOMIC DNA]</scope>
</reference>
<feature type="coiled-coil region" evidence="7">
    <location>
        <begin position="223"/>
        <end position="257"/>
    </location>
</feature>
<dbReference type="GO" id="GO:0060271">
    <property type="term" value="P:cilium assembly"/>
    <property type="evidence" value="ECO:0007669"/>
    <property type="project" value="InterPro"/>
</dbReference>
<dbReference type="Pfam" id="PF18383">
    <property type="entry name" value="IFT81_CH"/>
    <property type="match status" value="1"/>
</dbReference>
<keyword evidence="4" id="KW-0969">Cilium</keyword>
<evidence type="ECO:0000313" key="9">
    <source>
        <dbReference type="EMBL" id="KAF7495923.1"/>
    </source>
</evidence>
<evidence type="ECO:0000256" key="2">
    <source>
        <dbReference type="ARBA" id="ARBA00022794"/>
    </source>
</evidence>
<comment type="similarity">
    <text evidence="6">Belongs to the IFT81 family.</text>
</comment>
<evidence type="ECO:0000256" key="5">
    <source>
        <dbReference type="ARBA" id="ARBA00023273"/>
    </source>
</evidence>
<gene>
    <name evidence="9" type="primary">SSS_785g</name>
    <name evidence="9" type="ORF">SSS_785</name>
</gene>
<dbReference type="InterPro" id="IPR029600">
    <property type="entry name" value="IFT81"/>
</dbReference>
<proteinExistence type="inferred from homology"/>
<comment type="subcellular location">
    <subcellularLocation>
        <location evidence="1">Cell projection</location>
        <location evidence="1">Cilium</location>
    </subcellularLocation>
</comment>
<dbReference type="InterPro" id="IPR043016">
    <property type="entry name" value="IFT81_N_sf"/>
</dbReference>
<dbReference type="Gene3D" id="1.10.418.70">
    <property type="entry name" value="Intraflagellar transport protein 81, N-terminal domain"/>
    <property type="match status" value="1"/>
</dbReference>
<dbReference type="InterPro" id="IPR041146">
    <property type="entry name" value="IFT81_CH"/>
</dbReference>
<feature type="coiled-coil region" evidence="7">
    <location>
        <begin position="288"/>
        <end position="337"/>
    </location>
</feature>
<dbReference type="GO" id="GO:0015631">
    <property type="term" value="F:tubulin binding"/>
    <property type="evidence" value="ECO:0007669"/>
    <property type="project" value="InterPro"/>
</dbReference>
<dbReference type="Proteomes" id="UP000070412">
    <property type="component" value="Unassembled WGS sequence"/>
</dbReference>
<dbReference type="PANTHER" id="PTHR15614">
    <property type="entry name" value="INTRAFLAGELLAR TRANSPORT PROTEIN 81 HOMOLOG"/>
    <property type="match status" value="1"/>
</dbReference>
<evidence type="ECO:0000256" key="4">
    <source>
        <dbReference type="ARBA" id="ARBA00023069"/>
    </source>
</evidence>
<dbReference type="OrthoDB" id="276029at2759"/>
<feature type="coiled-coil region" evidence="7">
    <location>
        <begin position="496"/>
        <end position="576"/>
    </location>
</feature>
<reference evidence="9" key="2">
    <citation type="submission" date="2020-01" db="EMBL/GenBank/DDBJ databases">
        <authorList>
            <person name="Korhonen P.K.K."/>
            <person name="Guangxu M.G."/>
            <person name="Wang T.W."/>
            <person name="Stroehlein A.J.S."/>
            <person name="Young N.D."/>
            <person name="Ang C.-S.A."/>
            <person name="Fernando D.W.F."/>
            <person name="Lu H.L."/>
            <person name="Taylor S.T."/>
            <person name="Ehtesham M.E.M."/>
            <person name="Najaraj S.H.N."/>
            <person name="Harsha G.H.G."/>
            <person name="Madugundu A.M."/>
            <person name="Renuse S.R."/>
            <person name="Holt D.H."/>
            <person name="Pandey A.P."/>
            <person name="Papenfuss A.P."/>
            <person name="Gasser R.B.G."/>
            <person name="Fischer K.F."/>
        </authorList>
    </citation>
    <scope>NUCLEOTIDE SEQUENCE</scope>
    <source>
        <strain evidence="9">SSS_KF_BRIS2020</strain>
    </source>
</reference>
<keyword evidence="11" id="KW-1185">Reference proteome</keyword>
<organism evidence="9">
    <name type="scientific">Sarcoptes scabiei</name>
    <name type="common">Itch mite</name>
    <name type="synonym">Acarus scabiei</name>
    <dbReference type="NCBI Taxonomy" id="52283"/>
    <lineage>
        <taxon>Eukaryota</taxon>
        <taxon>Metazoa</taxon>
        <taxon>Ecdysozoa</taxon>
        <taxon>Arthropoda</taxon>
        <taxon>Chelicerata</taxon>
        <taxon>Arachnida</taxon>
        <taxon>Acari</taxon>
        <taxon>Acariformes</taxon>
        <taxon>Sarcoptiformes</taxon>
        <taxon>Astigmata</taxon>
        <taxon>Psoroptidia</taxon>
        <taxon>Sarcoptoidea</taxon>
        <taxon>Sarcoptidae</taxon>
        <taxon>Sarcoptinae</taxon>
        <taxon>Sarcoptes</taxon>
    </lineage>
</organism>
<protein>
    <submittedName>
        <fullName evidence="9">Intraflagellar transport protein 81 -like protein</fullName>
    </submittedName>
</protein>
<evidence type="ECO:0000313" key="10">
    <source>
        <dbReference type="EnsemblMetazoa" id="KAF7495923.1"/>
    </source>
</evidence>
<keyword evidence="9" id="KW-0282">Flagellum</keyword>
<feature type="coiled-coil region" evidence="7">
    <location>
        <begin position="404"/>
        <end position="459"/>
    </location>
</feature>
<sequence length="680" mass="80094">MDKIKFVIEELNQSPFNENLNLIAYDNLQSEQRLNVLIKILNIIDPKLKLSQIQAGNVEEIISSILEMLRIFEYNPPINDPAQFRKSLILADKDLLTDIFQWILQRLSLLKKRAYLAKFLVKIELSPEVEGDQDVSSLYNQYLNLIEEFKKMHSKYEMQKKSVDSIIELQRDIKSMELEKDQIRGKLEIVKRRINLDSNEPSTLIEQNKLQSVRDLVLAKHENEILERQSAKQLEKIENLRKQIELQQAQLNEINLEYWNESTRSPEVLLFRFKDEIEIKQNLAKDVLPNELSDLRRLTRELENVSNQSDLDSKDKLAKNLAQIQALSNEINELMEKKLLNKQTEDDRLSHYRQNAQTISEKKNSLVEESNRLEKILLERRNHLEKLRSKFSIDGESTLRVDSLKLYIEKISRRETEMNELKSELKNIASDIDELQSKLKFLKQQEKETLKEINELEEDMGLEGYLQMKESMLNSNFDENNANNHPENNGQEDYDFDEISRKIESLQQTFENFKSASIMASKEVRILREDLQELESDFEMKKRIYNSAAAGLEAELSRSEAELERLVNEYFQLESDRILVQSKLLAIETESDQLFGPSNSEIIIEQLKADIENETVLQKRLIDNKNEWKQKENYYRQQIEMWRDLRAIFEVKTKLLGKKLESKNQIHSMDGNLDHLVLDN</sequence>
<dbReference type="GO" id="GO:0042073">
    <property type="term" value="P:intraciliary transport"/>
    <property type="evidence" value="ECO:0007669"/>
    <property type="project" value="InterPro"/>
</dbReference>